<dbReference type="InterPro" id="IPR021125">
    <property type="entry name" value="DUF2127"/>
</dbReference>
<accession>A0ABS2L7V1</accession>
<keyword evidence="1" id="KW-0472">Membrane</keyword>
<gene>
    <name evidence="2" type="ORF">JOE66_002806</name>
</gene>
<feature type="transmembrane region" description="Helical" evidence="1">
    <location>
        <begin position="90"/>
        <end position="112"/>
    </location>
</feature>
<feature type="transmembrane region" description="Helical" evidence="1">
    <location>
        <begin position="142"/>
        <end position="161"/>
    </location>
</feature>
<dbReference type="Proteomes" id="UP000776164">
    <property type="component" value="Unassembled WGS sequence"/>
</dbReference>
<feature type="transmembrane region" description="Helical" evidence="1">
    <location>
        <begin position="119"/>
        <end position="136"/>
    </location>
</feature>
<evidence type="ECO:0000313" key="3">
    <source>
        <dbReference type="Proteomes" id="UP000776164"/>
    </source>
</evidence>
<dbReference type="RefSeq" id="WP_205110416.1">
    <property type="nucleotide sequence ID" value="NZ_BAAAHT010000014.1"/>
</dbReference>
<reference evidence="2 3" key="1">
    <citation type="submission" date="2021-01" db="EMBL/GenBank/DDBJ databases">
        <title>Sequencing the genomes of 1000 actinobacteria strains.</title>
        <authorList>
            <person name="Klenk H.-P."/>
        </authorList>
    </citation>
    <scope>NUCLEOTIDE SEQUENCE [LARGE SCALE GENOMIC DNA]</scope>
    <source>
        <strain evidence="2 3">DSM 13057</strain>
    </source>
</reference>
<proteinExistence type="predicted"/>
<feature type="transmembrane region" description="Helical" evidence="1">
    <location>
        <begin position="24"/>
        <end position="50"/>
    </location>
</feature>
<sequence>MTEETSTPTGEVAVAGRRARLLELVYRVGIIIKGIDGLIELVAGLLLWVAPGLLRAALAPLVRTDSDDETLRLFIAQYAGRLDATLAAGASAFVIVFLLTHGVVKLVLVYCLLKEYRWVYPYALAVLGLFAAYQIYTVIQKPSLGLIVLALLDIVIIWLVWREWRTLTRAARLSAA</sequence>
<protein>
    <submittedName>
        <fullName evidence="2">Membrane protein</fullName>
    </submittedName>
</protein>
<dbReference type="EMBL" id="JAFBBU010000001">
    <property type="protein sequence ID" value="MBM7473172.1"/>
    <property type="molecule type" value="Genomic_DNA"/>
</dbReference>
<organism evidence="2 3">
    <name type="scientific">Subtercola frigoramans</name>
    <dbReference type="NCBI Taxonomy" id="120298"/>
    <lineage>
        <taxon>Bacteria</taxon>
        <taxon>Bacillati</taxon>
        <taxon>Actinomycetota</taxon>
        <taxon>Actinomycetes</taxon>
        <taxon>Micrococcales</taxon>
        <taxon>Microbacteriaceae</taxon>
        <taxon>Subtercola</taxon>
    </lineage>
</organism>
<evidence type="ECO:0000256" key="1">
    <source>
        <dbReference type="SAM" id="Phobius"/>
    </source>
</evidence>
<evidence type="ECO:0000313" key="2">
    <source>
        <dbReference type="EMBL" id="MBM7473172.1"/>
    </source>
</evidence>
<dbReference type="Pfam" id="PF09900">
    <property type="entry name" value="DUF2127"/>
    <property type="match status" value="1"/>
</dbReference>
<keyword evidence="1" id="KW-1133">Transmembrane helix</keyword>
<keyword evidence="1" id="KW-0812">Transmembrane</keyword>
<name>A0ABS2L7V1_9MICO</name>
<keyword evidence="3" id="KW-1185">Reference proteome</keyword>
<comment type="caution">
    <text evidence="2">The sequence shown here is derived from an EMBL/GenBank/DDBJ whole genome shotgun (WGS) entry which is preliminary data.</text>
</comment>